<reference evidence="1" key="1">
    <citation type="submission" date="2015-10" db="EMBL/GenBank/DDBJ databases">
        <authorList>
            <person name="Regsiter A."/>
            <person name="william w."/>
        </authorList>
    </citation>
    <scope>NUCLEOTIDE SEQUENCE</scope>
    <source>
        <strain evidence="1">Montdore</strain>
    </source>
</reference>
<name>A0A292PJ75_9PEZI</name>
<sequence>MSQSRDSAKPIIGLGPTLFEPLYEQQVNKRWPSLRSLGNFAKVLFLTFRLRWAWELRQGASSGMVCCRVCPTMLRGVYTDFPFTGYHTPSIRHRDACVPPCWKQGRLVLTGGRTDTTPS</sequence>
<keyword evidence="2" id="KW-1185">Reference proteome</keyword>
<proteinExistence type="predicted"/>
<dbReference type="Proteomes" id="UP001412239">
    <property type="component" value="Unassembled WGS sequence"/>
</dbReference>
<accession>A0A292PJ75</accession>
<dbReference type="AlphaFoldDB" id="A0A292PJ75"/>
<evidence type="ECO:0000313" key="2">
    <source>
        <dbReference type="Proteomes" id="UP001412239"/>
    </source>
</evidence>
<evidence type="ECO:0000313" key="1">
    <source>
        <dbReference type="EMBL" id="CUS06735.1"/>
    </source>
</evidence>
<organism evidence="1 2">
    <name type="scientific">Tuber aestivum</name>
    <name type="common">summer truffle</name>
    <dbReference type="NCBI Taxonomy" id="59557"/>
    <lineage>
        <taxon>Eukaryota</taxon>
        <taxon>Fungi</taxon>
        <taxon>Dikarya</taxon>
        <taxon>Ascomycota</taxon>
        <taxon>Pezizomycotina</taxon>
        <taxon>Pezizomycetes</taxon>
        <taxon>Pezizales</taxon>
        <taxon>Tuberaceae</taxon>
        <taxon>Tuber</taxon>
    </lineage>
</organism>
<protein>
    <submittedName>
        <fullName evidence="1">Uncharacterized protein</fullName>
    </submittedName>
</protein>
<gene>
    <name evidence="1" type="ORF">GSTUAT00009192001</name>
</gene>
<dbReference type="EMBL" id="LN891398">
    <property type="protein sequence ID" value="CUS06735.1"/>
    <property type="molecule type" value="Genomic_DNA"/>
</dbReference>